<keyword evidence="1" id="KW-0808">Transferase</keyword>
<dbReference type="Gene3D" id="1.25.40.10">
    <property type="entry name" value="Tetratricopeptide repeat domain"/>
    <property type="match status" value="2"/>
</dbReference>
<evidence type="ECO:0000256" key="1">
    <source>
        <dbReference type="ARBA" id="ARBA00022679"/>
    </source>
</evidence>
<accession>A0A2K4XAM5</accession>
<dbReference type="EMBL" id="LT965928">
    <property type="protein sequence ID" value="SOU41364.1"/>
    <property type="molecule type" value="Genomic_DNA"/>
</dbReference>
<name>A0A2K4XAM5_PSEVC</name>
<dbReference type="AlphaFoldDB" id="A0A2K4XAM5"/>
<proteinExistence type="predicted"/>
<dbReference type="GO" id="GO:0008476">
    <property type="term" value="F:protein-tyrosine sulfotransferase activity"/>
    <property type="evidence" value="ECO:0007669"/>
    <property type="project" value="InterPro"/>
</dbReference>
<evidence type="ECO:0000313" key="5">
    <source>
        <dbReference type="Proteomes" id="UP000615003"/>
    </source>
</evidence>
<protein>
    <recommendedName>
        <fullName evidence="6">Sulfotransferase family protein</fullName>
    </recommendedName>
</protein>
<dbReference type="Gene3D" id="3.40.50.300">
    <property type="entry name" value="P-loop containing nucleotide triphosphate hydrolases"/>
    <property type="match status" value="1"/>
</dbReference>
<evidence type="ECO:0000313" key="4">
    <source>
        <dbReference type="Proteomes" id="UP000238288"/>
    </source>
</evidence>
<dbReference type="SMART" id="SM00028">
    <property type="entry name" value="TPR"/>
    <property type="match status" value="2"/>
</dbReference>
<gene>
    <name evidence="3" type="ORF">PCAR9_A30544</name>
    <name evidence="2" type="ORF">PCARR_a2316</name>
</gene>
<dbReference type="Proteomes" id="UP000238288">
    <property type="component" value="Chromosome PCAR9a"/>
</dbReference>
<dbReference type="InterPro" id="IPR011990">
    <property type="entry name" value="TPR-like_helical_dom_sf"/>
</dbReference>
<keyword evidence="5" id="KW-1185">Reference proteome</keyword>
<dbReference type="InterPro" id="IPR027417">
    <property type="entry name" value="P-loop_NTPase"/>
</dbReference>
<dbReference type="Pfam" id="PF13469">
    <property type="entry name" value="Sulfotransfer_3"/>
    <property type="match status" value="1"/>
</dbReference>
<sequence length="575" mass="66819">MINEQLLKEALNLIEKKLYVEAIPLLTTITNSQPELDQAWLHLSKCYEEIEELSNQREAYKQYEMISWFNQQLSKAKEELRKSDFKNTQKIIQDLLKLVPNEKRCLLLLSEAAFKAGDLQTYFKVSQYNFNCNPTSITVTFNYLETLFNTKHFSEFIQVTSELDNVDLSPRMTSLLAACHVKQMNFELAFELFSVLEEQNFHPSICLLRMGNIKKIIGDSAQAIDLYKAALKKDNTNTETYWNLANLKTYKFTDNEIKDLEALSTSLLQPTKKAFIHFALGKAYEQKNDCKTAFNHYKAGNLIKNKHIKYRESKFDTRCVKSINKDLITKLPTIPSPPFQLVFIVGMPRSGSTLIEQILASHSKVDASYELTEIISIAKLLEQKNTSTTPYGLDNITEQALIDLSKRYLKFIEPLRNKKPIFIDKLPANYQHIALIKSLFPNAKIIDVRRDNKATAWSLYKHTFSEGHTYSYSFENLAQYINKHCELMEHWKALYSDDILSVQYEHIIKNFDSTVKEIMSFCSIEIEESCYSFYNSKRPVLTPSSEQVRQPIYKDALNDWKKFKPYLEPLIKLLN</sequence>
<evidence type="ECO:0000313" key="2">
    <source>
        <dbReference type="EMBL" id="MBE0383983.1"/>
    </source>
</evidence>
<dbReference type="Proteomes" id="UP000615003">
    <property type="component" value="Unassembled WGS sequence"/>
</dbReference>
<dbReference type="SUPFAM" id="SSF81901">
    <property type="entry name" value="HCP-like"/>
    <property type="match status" value="2"/>
</dbReference>
<dbReference type="InterPro" id="IPR026634">
    <property type="entry name" value="TPST-like"/>
</dbReference>
<dbReference type="PANTHER" id="PTHR12788">
    <property type="entry name" value="PROTEIN-TYROSINE SULFOTRANSFERASE 2"/>
    <property type="match status" value="1"/>
</dbReference>
<dbReference type="RefSeq" id="WP_104642942.1">
    <property type="nucleotide sequence ID" value="NZ_AQGW01000023.1"/>
</dbReference>
<reference evidence="3 4" key="2">
    <citation type="submission" date="2017-11" db="EMBL/GenBank/DDBJ databases">
        <authorList>
            <person name="Han C.G."/>
        </authorList>
    </citation>
    <scope>NUCLEOTIDE SEQUENCE [LARGE SCALE GENOMIC DNA]</scope>
    <source>
        <strain evidence="4">ATCC 43555</strain>
        <strain evidence="3">ATCC43555</strain>
    </source>
</reference>
<reference evidence="2 5" key="1">
    <citation type="submission" date="2015-06" db="EMBL/GenBank/DDBJ databases">
        <title>Genome sequence of Pseudoalteromonas carrageenovora.</title>
        <authorList>
            <person name="Xie B.-B."/>
            <person name="Rong J.-C."/>
            <person name="Qin Q.-L."/>
            <person name="Zhang Y.-Z."/>
        </authorList>
    </citation>
    <scope>NUCLEOTIDE SEQUENCE [LARGE SCALE GENOMIC DNA]</scope>
    <source>
        <strain evidence="2 5">IAM 12662</strain>
    </source>
</reference>
<dbReference type="OrthoDB" id="9815894at2"/>
<dbReference type="PANTHER" id="PTHR12788:SF10">
    <property type="entry name" value="PROTEIN-TYROSINE SULFOTRANSFERASE"/>
    <property type="match status" value="1"/>
</dbReference>
<dbReference type="GeneID" id="93664046"/>
<dbReference type="SUPFAM" id="SSF52540">
    <property type="entry name" value="P-loop containing nucleoside triphosphate hydrolases"/>
    <property type="match status" value="1"/>
</dbReference>
<organism evidence="3 4">
    <name type="scientific">Pseudoalteromonas carrageenovora IAM 12662</name>
    <dbReference type="NCBI Taxonomy" id="1314868"/>
    <lineage>
        <taxon>Bacteria</taxon>
        <taxon>Pseudomonadati</taxon>
        <taxon>Pseudomonadota</taxon>
        <taxon>Gammaproteobacteria</taxon>
        <taxon>Alteromonadales</taxon>
        <taxon>Pseudoalteromonadaceae</taxon>
        <taxon>Pseudoalteromonas</taxon>
    </lineage>
</organism>
<evidence type="ECO:0000313" key="3">
    <source>
        <dbReference type="EMBL" id="SOU41364.1"/>
    </source>
</evidence>
<evidence type="ECO:0008006" key="6">
    <source>
        <dbReference type="Google" id="ProtNLM"/>
    </source>
</evidence>
<dbReference type="EMBL" id="AQGW01000023">
    <property type="protein sequence ID" value="MBE0383983.1"/>
    <property type="molecule type" value="Genomic_DNA"/>
</dbReference>
<dbReference type="InterPro" id="IPR019734">
    <property type="entry name" value="TPR_rpt"/>
</dbReference>